<keyword evidence="2" id="KW-0808">Transferase</keyword>
<protein>
    <submittedName>
        <fullName evidence="2">Glycosyl transferase</fullName>
    </submittedName>
</protein>
<comment type="caution">
    <text evidence="2">The sequence shown here is derived from an EMBL/GenBank/DDBJ whole genome shotgun (WGS) entry which is preliminary data.</text>
</comment>
<dbReference type="InterPro" id="IPR029044">
    <property type="entry name" value="Nucleotide-diphossugar_trans"/>
</dbReference>
<accession>A0A2H3KJ89</accession>
<dbReference type="CDD" id="cd04186">
    <property type="entry name" value="GT_2_like_c"/>
    <property type="match status" value="1"/>
</dbReference>
<evidence type="ECO:0000313" key="2">
    <source>
        <dbReference type="EMBL" id="PDV97228.1"/>
    </source>
</evidence>
<sequence>MPGLRIIIVSWNVRELLQACLASIEASLAGSELEYQIIVVDNASHDGTPAMVRTFYPQVVLLEPGHNLGFAGGNNLALRQIIATEGERRPYILLLNPDIKVVGAAIPRLVHELAAHPELAAVGPLLRYGDETIQPSRRRFPTRATFFWESTVLDRLWPANPWAGQYRCAETPETVAQPVDWLVGAALLVRSEAIMRAGLLDERFFMYSEELEWQARLHQAWGGIRFVPDAVMIHYEGKSSEQALAARHLNFSQSRILLARIWYGWRWAACLRSFLRLGFAYELVNEWLKLRLGHRPELRRTRIALYRDLLRTL</sequence>
<dbReference type="EMBL" id="LYXE01000157">
    <property type="protein sequence ID" value="PDV97228.1"/>
    <property type="molecule type" value="Genomic_DNA"/>
</dbReference>
<reference evidence="2 3" key="1">
    <citation type="submission" date="2016-05" db="EMBL/GenBank/DDBJ databases">
        <authorList>
            <person name="Lavstsen T."/>
            <person name="Jespersen J.S."/>
        </authorList>
    </citation>
    <scope>NUCLEOTIDE SEQUENCE [LARGE SCALE GENOMIC DNA]</scope>
    <source>
        <strain evidence="2 3">B7-9</strain>
    </source>
</reference>
<dbReference type="AlphaFoldDB" id="A0A2H3KJ89"/>
<dbReference type="Proteomes" id="UP000220922">
    <property type="component" value="Unassembled WGS sequence"/>
</dbReference>
<organism evidence="2 3">
    <name type="scientific">Candidatus Chloroploca asiatica</name>
    <dbReference type="NCBI Taxonomy" id="1506545"/>
    <lineage>
        <taxon>Bacteria</taxon>
        <taxon>Bacillati</taxon>
        <taxon>Chloroflexota</taxon>
        <taxon>Chloroflexia</taxon>
        <taxon>Chloroflexales</taxon>
        <taxon>Chloroflexineae</taxon>
        <taxon>Oscillochloridaceae</taxon>
        <taxon>Candidatus Chloroploca</taxon>
    </lineage>
</organism>
<evidence type="ECO:0000259" key="1">
    <source>
        <dbReference type="Pfam" id="PF00535"/>
    </source>
</evidence>
<dbReference type="PANTHER" id="PTHR43179:SF7">
    <property type="entry name" value="RHAMNOSYLTRANSFERASE WBBL"/>
    <property type="match status" value="1"/>
</dbReference>
<keyword evidence="3" id="KW-1185">Reference proteome</keyword>
<dbReference type="SUPFAM" id="SSF53448">
    <property type="entry name" value="Nucleotide-diphospho-sugar transferases"/>
    <property type="match status" value="1"/>
</dbReference>
<evidence type="ECO:0000313" key="3">
    <source>
        <dbReference type="Proteomes" id="UP000220922"/>
    </source>
</evidence>
<feature type="domain" description="Glycosyltransferase 2-like" evidence="1">
    <location>
        <begin position="6"/>
        <end position="141"/>
    </location>
</feature>
<dbReference type="Pfam" id="PF00535">
    <property type="entry name" value="Glycos_transf_2"/>
    <property type="match status" value="1"/>
</dbReference>
<dbReference type="GO" id="GO:0016740">
    <property type="term" value="F:transferase activity"/>
    <property type="evidence" value="ECO:0007669"/>
    <property type="project" value="UniProtKB-KW"/>
</dbReference>
<dbReference type="InterPro" id="IPR001173">
    <property type="entry name" value="Glyco_trans_2-like"/>
</dbReference>
<gene>
    <name evidence="2" type="ORF">A9Q02_04795</name>
</gene>
<dbReference type="Gene3D" id="3.90.550.10">
    <property type="entry name" value="Spore Coat Polysaccharide Biosynthesis Protein SpsA, Chain A"/>
    <property type="match status" value="1"/>
</dbReference>
<proteinExistence type="predicted"/>
<dbReference type="OrthoDB" id="9771846at2"/>
<dbReference type="PANTHER" id="PTHR43179">
    <property type="entry name" value="RHAMNOSYLTRANSFERASE WBBL"/>
    <property type="match status" value="1"/>
</dbReference>
<name>A0A2H3KJ89_9CHLR</name>